<evidence type="ECO:0000313" key="1">
    <source>
        <dbReference type="EMBL" id="SEH08627.1"/>
    </source>
</evidence>
<dbReference type="OrthoDB" id="9815173at2"/>
<dbReference type="PROSITE" id="PS51257">
    <property type="entry name" value="PROKAR_LIPOPROTEIN"/>
    <property type="match status" value="1"/>
</dbReference>
<dbReference type="AlphaFoldDB" id="A0A1H6FF26"/>
<dbReference type="EMBL" id="FMSV02000554">
    <property type="protein sequence ID" value="SEH08627.1"/>
    <property type="molecule type" value="Genomic_DNA"/>
</dbReference>
<sequence>MPNIKLEQSETETYTSHAGMLLVGSCLNKHGNLEAICAPLGKGGEVSNADLIRSYVGLLAQGKSDYEAIENVRNDEIFQLSLGIKQVLSSSRQRQRFDENARTLIENVVTPCNIEMLKNLDVQITPLYTGHVQIDADASPFNNSGTKKEHVGWTYKNFDGYNQKLKTEIEDTRQKLKTPI</sequence>
<organism evidence="1 2">
    <name type="scientific">Candidatus Venteria ishoeyi</name>
    <dbReference type="NCBI Taxonomy" id="1899563"/>
    <lineage>
        <taxon>Bacteria</taxon>
        <taxon>Pseudomonadati</taxon>
        <taxon>Pseudomonadota</taxon>
        <taxon>Gammaproteobacteria</taxon>
        <taxon>Thiotrichales</taxon>
        <taxon>Thiotrichaceae</taxon>
        <taxon>Venteria</taxon>
    </lineage>
</organism>
<proteinExistence type="predicted"/>
<reference evidence="1 2" key="1">
    <citation type="submission" date="2016-10" db="EMBL/GenBank/DDBJ databases">
        <authorList>
            <person name="de Groot N.N."/>
        </authorList>
    </citation>
    <scope>NUCLEOTIDE SEQUENCE [LARGE SCALE GENOMIC DNA]</scope>
    <source>
        <strain evidence="1">MBHS1</strain>
    </source>
</reference>
<dbReference type="Proteomes" id="UP000236724">
    <property type="component" value="Unassembled WGS sequence"/>
</dbReference>
<evidence type="ECO:0008006" key="3">
    <source>
        <dbReference type="Google" id="ProtNLM"/>
    </source>
</evidence>
<dbReference type="RefSeq" id="WP_103922150.1">
    <property type="nucleotide sequence ID" value="NZ_FMSV02000554.1"/>
</dbReference>
<gene>
    <name evidence="1" type="ORF">MBHS_04519</name>
</gene>
<name>A0A1H6FF26_9GAMM</name>
<keyword evidence="2" id="KW-1185">Reference proteome</keyword>
<evidence type="ECO:0000313" key="2">
    <source>
        <dbReference type="Proteomes" id="UP000236724"/>
    </source>
</evidence>
<protein>
    <recommendedName>
        <fullName evidence="3">Transposase DDE domain-containing protein</fullName>
    </recommendedName>
</protein>
<accession>A0A1H6FF26</accession>